<dbReference type="EMBL" id="JAUDFV010000138">
    <property type="protein sequence ID" value="KAL2725325.1"/>
    <property type="molecule type" value="Genomic_DNA"/>
</dbReference>
<organism evidence="1 2">
    <name type="scientific">Vespula squamosa</name>
    <name type="common">Southern yellow jacket</name>
    <name type="synonym">Wasp</name>
    <dbReference type="NCBI Taxonomy" id="30214"/>
    <lineage>
        <taxon>Eukaryota</taxon>
        <taxon>Metazoa</taxon>
        <taxon>Ecdysozoa</taxon>
        <taxon>Arthropoda</taxon>
        <taxon>Hexapoda</taxon>
        <taxon>Insecta</taxon>
        <taxon>Pterygota</taxon>
        <taxon>Neoptera</taxon>
        <taxon>Endopterygota</taxon>
        <taxon>Hymenoptera</taxon>
        <taxon>Apocrita</taxon>
        <taxon>Aculeata</taxon>
        <taxon>Vespoidea</taxon>
        <taxon>Vespidae</taxon>
        <taxon>Vespinae</taxon>
        <taxon>Vespula</taxon>
    </lineage>
</organism>
<evidence type="ECO:0000313" key="2">
    <source>
        <dbReference type="Proteomes" id="UP001607302"/>
    </source>
</evidence>
<name>A0ABD2AXX7_VESSQ</name>
<reference evidence="1 2" key="1">
    <citation type="journal article" date="2024" name="Ann. Entomol. Soc. Am.">
        <title>Genomic analyses of the southern and eastern yellowjacket wasps (Hymenoptera: Vespidae) reveal evolutionary signatures of social life.</title>
        <authorList>
            <person name="Catto M.A."/>
            <person name="Caine P.B."/>
            <person name="Orr S.E."/>
            <person name="Hunt B.G."/>
            <person name="Goodisman M.A.D."/>
        </authorList>
    </citation>
    <scope>NUCLEOTIDE SEQUENCE [LARGE SCALE GENOMIC DNA]</scope>
    <source>
        <strain evidence="1">233</strain>
        <tissue evidence="1">Head and thorax</tissue>
    </source>
</reference>
<gene>
    <name evidence="1" type="ORF">V1478_007998</name>
</gene>
<proteinExistence type="predicted"/>
<dbReference type="AlphaFoldDB" id="A0ABD2AXX7"/>
<evidence type="ECO:0000313" key="1">
    <source>
        <dbReference type="EMBL" id="KAL2725325.1"/>
    </source>
</evidence>
<comment type="caution">
    <text evidence="1">The sequence shown here is derived from an EMBL/GenBank/DDBJ whole genome shotgun (WGS) entry which is preliminary data.</text>
</comment>
<protein>
    <submittedName>
        <fullName evidence="1">Uncharacterized protein</fullName>
    </submittedName>
</protein>
<keyword evidence="2" id="KW-1185">Reference proteome</keyword>
<sequence length="87" mass="9928">MLRLHNTNSCPLISPSYLSLEQTNQNQVQSMPKTVANQIASCYSVVLTTSKFVLNIIVFYKSEKILPRRTKQLDLRCQKMTPPESVL</sequence>
<accession>A0ABD2AXX7</accession>
<dbReference type="Proteomes" id="UP001607302">
    <property type="component" value="Unassembled WGS sequence"/>
</dbReference>